<proteinExistence type="predicted"/>
<dbReference type="Pfam" id="PF00440">
    <property type="entry name" value="TetR_N"/>
    <property type="match status" value="1"/>
</dbReference>
<dbReference type="InterPro" id="IPR049445">
    <property type="entry name" value="TetR_SbtR-like_C"/>
</dbReference>
<evidence type="ECO:0000256" key="2">
    <source>
        <dbReference type="ARBA" id="ARBA00023125"/>
    </source>
</evidence>
<dbReference type="InterPro" id="IPR001647">
    <property type="entry name" value="HTH_TetR"/>
</dbReference>
<protein>
    <submittedName>
        <fullName evidence="6">TetR family transcriptional regulator</fullName>
    </submittedName>
</protein>
<feature type="DNA-binding region" description="H-T-H motif" evidence="4">
    <location>
        <begin position="40"/>
        <end position="59"/>
    </location>
</feature>
<dbReference type="InterPro" id="IPR050109">
    <property type="entry name" value="HTH-type_TetR-like_transc_reg"/>
</dbReference>
<evidence type="ECO:0000256" key="1">
    <source>
        <dbReference type="ARBA" id="ARBA00023015"/>
    </source>
</evidence>
<sequence>MTADLSASDDTPLRADARRNRDQIIGAAKKMFAERGPDVPMEEIARRAEVGVGTLYRRFPDRDALIRAVVRDNMADALAYARAAAVEEPTGWSALVRLLSHSTELGLSVRLSMLSPTVRKTLHGDPVLRELRSALLTAFETIVGTAQAEGSLRTDVSASDVAIVYALLLRQPQTMADSTAQLATGRALALVLEGLRARPDAPPDALPGRRLTAADLLLD</sequence>
<dbReference type="PRINTS" id="PR00455">
    <property type="entry name" value="HTHTETR"/>
</dbReference>
<keyword evidence="1" id="KW-0805">Transcription regulation</keyword>
<dbReference type="Gene3D" id="1.10.357.10">
    <property type="entry name" value="Tetracycline Repressor, domain 2"/>
    <property type="match status" value="1"/>
</dbReference>
<keyword evidence="3" id="KW-0804">Transcription</keyword>
<dbReference type="InterPro" id="IPR009057">
    <property type="entry name" value="Homeodomain-like_sf"/>
</dbReference>
<evidence type="ECO:0000259" key="5">
    <source>
        <dbReference type="PROSITE" id="PS50977"/>
    </source>
</evidence>
<gene>
    <name evidence="6" type="ORF">GCM10010185_65890</name>
</gene>
<accession>A0A918AVH9</accession>
<dbReference type="EMBL" id="BMRG01000023">
    <property type="protein sequence ID" value="GGP82677.1"/>
    <property type="molecule type" value="Genomic_DNA"/>
</dbReference>
<name>A0A918AVH9_9PSEU</name>
<dbReference type="SUPFAM" id="SSF46689">
    <property type="entry name" value="Homeodomain-like"/>
    <property type="match status" value="1"/>
</dbReference>
<dbReference type="RefSeq" id="WP_229796336.1">
    <property type="nucleotide sequence ID" value="NZ_BMRG01000023.1"/>
</dbReference>
<dbReference type="SUPFAM" id="SSF48498">
    <property type="entry name" value="Tetracyclin repressor-like, C-terminal domain"/>
    <property type="match status" value="1"/>
</dbReference>
<organism evidence="6 7">
    <name type="scientific">Saccharothrix coeruleofusca</name>
    <dbReference type="NCBI Taxonomy" id="33919"/>
    <lineage>
        <taxon>Bacteria</taxon>
        <taxon>Bacillati</taxon>
        <taxon>Actinomycetota</taxon>
        <taxon>Actinomycetes</taxon>
        <taxon>Pseudonocardiales</taxon>
        <taxon>Pseudonocardiaceae</taxon>
        <taxon>Saccharothrix</taxon>
    </lineage>
</organism>
<feature type="domain" description="HTH tetR-type" evidence="5">
    <location>
        <begin position="18"/>
        <end position="77"/>
    </location>
</feature>
<dbReference type="Pfam" id="PF21597">
    <property type="entry name" value="TetR_C_43"/>
    <property type="match status" value="1"/>
</dbReference>
<keyword evidence="7" id="KW-1185">Reference proteome</keyword>
<keyword evidence="2 4" id="KW-0238">DNA-binding</keyword>
<dbReference type="GO" id="GO:0003700">
    <property type="term" value="F:DNA-binding transcription factor activity"/>
    <property type="evidence" value="ECO:0007669"/>
    <property type="project" value="TreeGrafter"/>
</dbReference>
<evidence type="ECO:0000256" key="4">
    <source>
        <dbReference type="PROSITE-ProRule" id="PRU00335"/>
    </source>
</evidence>
<comment type="caution">
    <text evidence="6">The sequence shown here is derived from an EMBL/GenBank/DDBJ whole genome shotgun (WGS) entry which is preliminary data.</text>
</comment>
<dbReference type="GO" id="GO:0000976">
    <property type="term" value="F:transcription cis-regulatory region binding"/>
    <property type="evidence" value="ECO:0007669"/>
    <property type="project" value="TreeGrafter"/>
</dbReference>
<dbReference type="AlphaFoldDB" id="A0A918AVH9"/>
<dbReference type="Proteomes" id="UP000639606">
    <property type="component" value="Unassembled WGS sequence"/>
</dbReference>
<dbReference type="PROSITE" id="PS50977">
    <property type="entry name" value="HTH_TETR_2"/>
    <property type="match status" value="1"/>
</dbReference>
<reference evidence="6" key="2">
    <citation type="submission" date="2020-09" db="EMBL/GenBank/DDBJ databases">
        <authorList>
            <person name="Sun Q."/>
            <person name="Ohkuma M."/>
        </authorList>
    </citation>
    <scope>NUCLEOTIDE SEQUENCE</scope>
    <source>
        <strain evidence="6">JCM 3313</strain>
    </source>
</reference>
<reference evidence="6" key="1">
    <citation type="journal article" date="2014" name="Int. J. Syst. Evol. Microbiol.">
        <title>Complete genome sequence of Corynebacterium casei LMG S-19264T (=DSM 44701T), isolated from a smear-ripened cheese.</title>
        <authorList>
            <consortium name="US DOE Joint Genome Institute (JGI-PGF)"/>
            <person name="Walter F."/>
            <person name="Albersmeier A."/>
            <person name="Kalinowski J."/>
            <person name="Ruckert C."/>
        </authorList>
    </citation>
    <scope>NUCLEOTIDE SEQUENCE</scope>
    <source>
        <strain evidence="6">JCM 3313</strain>
    </source>
</reference>
<dbReference type="PANTHER" id="PTHR30055">
    <property type="entry name" value="HTH-TYPE TRANSCRIPTIONAL REGULATOR RUTR"/>
    <property type="match status" value="1"/>
</dbReference>
<evidence type="ECO:0000313" key="6">
    <source>
        <dbReference type="EMBL" id="GGP82677.1"/>
    </source>
</evidence>
<dbReference type="PANTHER" id="PTHR30055:SF234">
    <property type="entry name" value="HTH-TYPE TRANSCRIPTIONAL REGULATOR BETI"/>
    <property type="match status" value="1"/>
</dbReference>
<dbReference type="InterPro" id="IPR036271">
    <property type="entry name" value="Tet_transcr_reg_TetR-rel_C_sf"/>
</dbReference>
<evidence type="ECO:0000313" key="7">
    <source>
        <dbReference type="Proteomes" id="UP000639606"/>
    </source>
</evidence>
<evidence type="ECO:0000256" key="3">
    <source>
        <dbReference type="ARBA" id="ARBA00023163"/>
    </source>
</evidence>